<dbReference type="STRING" id="335973.SAMN04488693_1164"/>
<gene>
    <name evidence="2" type="ORF">SAMN04488693_1164</name>
</gene>
<evidence type="ECO:0000313" key="2">
    <source>
        <dbReference type="EMBL" id="SDI61921.1"/>
    </source>
</evidence>
<name>A0A1G8M1V7_9MICC</name>
<organism evidence="2 3">
    <name type="scientific">Arthrobacter subterraneus</name>
    <dbReference type="NCBI Taxonomy" id="335973"/>
    <lineage>
        <taxon>Bacteria</taxon>
        <taxon>Bacillati</taxon>
        <taxon>Actinomycetota</taxon>
        <taxon>Actinomycetes</taxon>
        <taxon>Micrococcales</taxon>
        <taxon>Micrococcaceae</taxon>
        <taxon>Arthrobacter</taxon>
    </lineage>
</organism>
<dbReference type="EMBL" id="FNDT01000016">
    <property type="protein sequence ID" value="SDI61921.1"/>
    <property type="molecule type" value="Genomic_DNA"/>
</dbReference>
<keyword evidence="1" id="KW-0472">Membrane</keyword>
<proteinExistence type="predicted"/>
<keyword evidence="1" id="KW-1133">Transmembrane helix</keyword>
<sequence>MLGVGTGALSAPELLPGALIVSAGIAGLRGAMFVYSRIMAVIGRTSDGRSSHQEAFENLNLASLFSEVLQIFLTAPSRWAFAMDGFPSKVMWLQNELHLVDVMDSSGYRRLRRAGRYLR</sequence>
<dbReference type="Proteomes" id="UP000199258">
    <property type="component" value="Unassembled WGS sequence"/>
</dbReference>
<evidence type="ECO:0000256" key="1">
    <source>
        <dbReference type="SAM" id="Phobius"/>
    </source>
</evidence>
<evidence type="ECO:0000313" key="3">
    <source>
        <dbReference type="Proteomes" id="UP000199258"/>
    </source>
</evidence>
<dbReference type="AlphaFoldDB" id="A0A1G8M1V7"/>
<protein>
    <submittedName>
        <fullName evidence="2">Uncharacterized protein</fullName>
    </submittedName>
</protein>
<reference evidence="2 3" key="1">
    <citation type="submission" date="2016-10" db="EMBL/GenBank/DDBJ databases">
        <authorList>
            <person name="de Groot N.N."/>
        </authorList>
    </citation>
    <scope>NUCLEOTIDE SEQUENCE [LARGE SCALE GENOMIC DNA]</scope>
    <source>
        <strain evidence="2 3">NP_1H</strain>
    </source>
</reference>
<accession>A0A1G8M1V7</accession>
<feature type="transmembrane region" description="Helical" evidence="1">
    <location>
        <begin position="14"/>
        <end position="35"/>
    </location>
</feature>
<keyword evidence="3" id="KW-1185">Reference proteome</keyword>
<keyword evidence="1" id="KW-0812">Transmembrane</keyword>